<dbReference type="GeneID" id="110975446"/>
<dbReference type="PANTHER" id="PTHR23147">
    <property type="entry name" value="SERINE/ARGININE RICH SPLICING FACTOR"/>
    <property type="match status" value="1"/>
</dbReference>
<dbReference type="SMART" id="SM00360">
    <property type="entry name" value="RRM"/>
    <property type="match status" value="1"/>
</dbReference>
<dbReference type="CDD" id="cd12373">
    <property type="entry name" value="RRM_SRSF3_like"/>
    <property type="match status" value="1"/>
</dbReference>
<dbReference type="FunFam" id="3.30.70.330:FF:000078">
    <property type="entry name" value="serine/arginine-rich splicing factor 7 isoform X1"/>
    <property type="match status" value="1"/>
</dbReference>
<evidence type="ECO:0000256" key="2">
    <source>
        <dbReference type="SAM" id="MobiDB-lite"/>
    </source>
</evidence>
<protein>
    <submittedName>
        <fullName evidence="5">RNA-binding protein 1-like isoform X2</fullName>
    </submittedName>
</protein>
<accession>A0A8B7XUR8</accession>
<dbReference type="InterPro" id="IPR012677">
    <property type="entry name" value="Nucleotide-bd_a/b_plait_sf"/>
</dbReference>
<keyword evidence="4" id="KW-1185">Reference proteome</keyword>
<dbReference type="InterPro" id="IPR035979">
    <property type="entry name" value="RBD_domain_sf"/>
</dbReference>
<evidence type="ECO:0000313" key="4">
    <source>
        <dbReference type="Proteomes" id="UP000694845"/>
    </source>
</evidence>
<dbReference type="Proteomes" id="UP000694845">
    <property type="component" value="Unplaced"/>
</dbReference>
<dbReference type="GO" id="GO:0003723">
    <property type="term" value="F:RNA binding"/>
    <property type="evidence" value="ECO:0007669"/>
    <property type="project" value="UniProtKB-UniRule"/>
</dbReference>
<organism evidence="4 5">
    <name type="scientific">Acanthaster planci</name>
    <name type="common">Crown-of-thorns starfish</name>
    <dbReference type="NCBI Taxonomy" id="133434"/>
    <lineage>
        <taxon>Eukaryota</taxon>
        <taxon>Metazoa</taxon>
        <taxon>Echinodermata</taxon>
        <taxon>Eleutherozoa</taxon>
        <taxon>Asterozoa</taxon>
        <taxon>Asteroidea</taxon>
        <taxon>Valvatacea</taxon>
        <taxon>Valvatida</taxon>
        <taxon>Acanthasteridae</taxon>
        <taxon>Acanthaster</taxon>
    </lineage>
</organism>
<dbReference type="OrthoDB" id="5970at2759"/>
<feature type="region of interest" description="Disordered" evidence="2">
    <location>
        <begin position="87"/>
        <end position="126"/>
    </location>
</feature>
<reference evidence="5" key="1">
    <citation type="submission" date="2025-08" db="UniProtKB">
        <authorList>
            <consortium name="RefSeq"/>
        </authorList>
    </citation>
    <scope>IDENTIFICATION</scope>
</reference>
<dbReference type="SUPFAM" id="SSF54928">
    <property type="entry name" value="RNA-binding domain, RBD"/>
    <property type="match status" value="1"/>
</dbReference>
<proteinExistence type="predicted"/>
<evidence type="ECO:0000259" key="3">
    <source>
        <dbReference type="PROSITE" id="PS50102"/>
    </source>
</evidence>
<dbReference type="AlphaFoldDB" id="A0A8B7XUR8"/>
<dbReference type="Gene3D" id="3.30.70.330">
    <property type="match status" value="1"/>
</dbReference>
<gene>
    <name evidence="5" type="primary">LOC110975446</name>
</gene>
<evidence type="ECO:0000313" key="5">
    <source>
        <dbReference type="RefSeq" id="XP_022083651.1"/>
    </source>
</evidence>
<evidence type="ECO:0000256" key="1">
    <source>
        <dbReference type="PROSITE-ProRule" id="PRU00176"/>
    </source>
</evidence>
<feature type="compositionally biased region" description="Low complexity" evidence="2">
    <location>
        <begin position="106"/>
        <end position="126"/>
    </location>
</feature>
<dbReference type="RefSeq" id="XP_022083651.1">
    <property type="nucleotide sequence ID" value="XM_022227959.1"/>
</dbReference>
<name>A0A8B7XUR8_ACAPL</name>
<feature type="domain" description="RRM" evidence="3">
    <location>
        <begin position="12"/>
        <end position="85"/>
    </location>
</feature>
<dbReference type="Pfam" id="PF00076">
    <property type="entry name" value="RRM_1"/>
    <property type="match status" value="1"/>
</dbReference>
<dbReference type="InterPro" id="IPR000504">
    <property type="entry name" value="RRM_dom"/>
</dbReference>
<dbReference type="PROSITE" id="PS50102">
    <property type="entry name" value="RRM"/>
    <property type="match status" value="1"/>
</dbReference>
<dbReference type="InterPro" id="IPR050907">
    <property type="entry name" value="SRSF"/>
</dbReference>
<keyword evidence="1" id="KW-0694">RNA-binding</keyword>
<sequence length="234" mass="25413">MSHWRDHGPLPCKVYVGNLGSGAAKHELERAFETYGPLINVWVARNPPGFAYVEFQDPRDAQDAVRGLDGRRVCGCRVRVEMAKGRYDGRSGGRSGGYRGAPPPSRYRYSGGSTRSSPLTLTTNNTNQQQHHHWACPVCLTAGAVTANAAATNTWACFSDRVYGQPNHPTHRPTWEGARFWSQSHPSPNWSINTGIATQRSVVVCKILASMQSCGGDTVLHPEGIVTAGLEAVA</sequence>